<proteinExistence type="predicted"/>
<accession>A0A3Q9ILS3</accession>
<dbReference type="OrthoDB" id="1445085at2"/>
<dbReference type="KEGG" id="buy:D8S85_04000"/>
<name>A0A3Q9ILS3_9BACT</name>
<evidence type="ECO:0000313" key="2">
    <source>
        <dbReference type="Proteomes" id="UP000270673"/>
    </source>
</evidence>
<reference evidence="1 2" key="1">
    <citation type="submission" date="2018-10" db="EMBL/GenBank/DDBJ databases">
        <title>Butyricimonas faecalis sp. nov., isolated from human faeces and emended description of the genus Butyricimonas.</title>
        <authorList>
            <person name="Le Roy T."/>
            <person name="Van der Smissen P."/>
            <person name="Paquot A."/>
            <person name="Delzenne N."/>
            <person name="Muccioli G."/>
            <person name="Collet J.-F."/>
            <person name="Cani P.D."/>
        </authorList>
    </citation>
    <scope>NUCLEOTIDE SEQUENCE [LARGE SCALE GENOMIC DNA]</scope>
    <source>
        <strain evidence="1 2">H184</strain>
    </source>
</reference>
<dbReference type="AlphaFoldDB" id="A0A3Q9ILS3"/>
<keyword evidence="2" id="KW-1185">Reference proteome</keyword>
<sequence length="221" mass="25097">MKTNEDWSEIVDTLRPYLNGNPAKEKLLKDVENCLRFLGWKKTNGTMRSRSTSDGESGKPAITLLKREGDSGWQAFPVMTESPDGMTYATGLYIRENIRLYYRPDSGTGIPVCVLTAELREDDTNGPLLCALLSYKEFDLQSVENFCLRRYNLIRTGGSFRQWVEDFLSGSTGTKNITGLLREKFMSEGLEDSLIREELEKLGLRVRYEKGHAVITLRYSG</sequence>
<dbReference type="Proteomes" id="UP000270673">
    <property type="component" value="Chromosome"/>
</dbReference>
<dbReference type="EMBL" id="CP032819">
    <property type="protein sequence ID" value="AZS28796.1"/>
    <property type="molecule type" value="Genomic_DNA"/>
</dbReference>
<protein>
    <submittedName>
        <fullName evidence="1">Uncharacterized protein</fullName>
    </submittedName>
</protein>
<evidence type="ECO:0000313" key="1">
    <source>
        <dbReference type="EMBL" id="AZS28796.1"/>
    </source>
</evidence>
<gene>
    <name evidence="1" type="ORF">D8S85_04000</name>
</gene>
<organism evidence="1 2">
    <name type="scientific">Butyricimonas faecalis</name>
    <dbReference type="NCBI Taxonomy" id="2093856"/>
    <lineage>
        <taxon>Bacteria</taxon>
        <taxon>Pseudomonadati</taxon>
        <taxon>Bacteroidota</taxon>
        <taxon>Bacteroidia</taxon>
        <taxon>Bacteroidales</taxon>
        <taxon>Odoribacteraceae</taxon>
        <taxon>Butyricimonas</taxon>
    </lineage>
</organism>